<name>A0A067RHK5_ZOONE</name>
<proteinExistence type="predicted"/>
<dbReference type="PANTHER" id="PTHR16002">
    <property type="entry name" value="TRANSMEMBRANE PROTEIN 248-LIKE"/>
    <property type="match status" value="1"/>
</dbReference>
<feature type="domain" description="TMEM248/TMEM219" evidence="6">
    <location>
        <begin position="10"/>
        <end position="229"/>
    </location>
</feature>
<dbReference type="EMBL" id="KK852680">
    <property type="protein sequence ID" value="KDR18633.1"/>
    <property type="molecule type" value="Genomic_DNA"/>
</dbReference>
<protein>
    <recommendedName>
        <fullName evidence="6">TMEM248/TMEM219 domain-containing protein</fullName>
    </recommendedName>
</protein>
<evidence type="ECO:0000256" key="1">
    <source>
        <dbReference type="ARBA" id="ARBA00004370"/>
    </source>
</evidence>
<evidence type="ECO:0000256" key="5">
    <source>
        <dbReference type="SAM" id="Phobius"/>
    </source>
</evidence>
<gene>
    <name evidence="7" type="ORF">L798_06613</name>
</gene>
<dbReference type="OMA" id="XREAHEE"/>
<comment type="subcellular location">
    <subcellularLocation>
        <location evidence="1">Membrane</location>
    </subcellularLocation>
</comment>
<reference evidence="7 8" key="1">
    <citation type="journal article" date="2014" name="Nat. Commun.">
        <title>Molecular traces of alternative social organization in a termite genome.</title>
        <authorList>
            <person name="Terrapon N."/>
            <person name="Li C."/>
            <person name="Robertson H.M."/>
            <person name="Ji L."/>
            <person name="Meng X."/>
            <person name="Booth W."/>
            <person name="Chen Z."/>
            <person name="Childers C.P."/>
            <person name="Glastad K.M."/>
            <person name="Gokhale K."/>
            <person name="Gowin J."/>
            <person name="Gronenberg W."/>
            <person name="Hermansen R.A."/>
            <person name="Hu H."/>
            <person name="Hunt B.G."/>
            <person name="Huylmans A.K."/>
            <person name="Khalil S.M."/>
            <person name="Mitchell R.D."/>
            <person name="Munoz-Torres M.C."/>
            <person name="Mustard J.A."/>
            <person name="Pan H."/>
            <person name="Reese J.T."/>
            <person name="Scharf M.E."/>
            <person name="Sun F."/>
            <person name="Vogel H."/>
            <person name="Xiao J."/>
            <person name="Yang W."/>
            <person name="Yang Z."/>
            <person name="Yang Z."/>
            <person name="Zhou J."/>
            <person name="Zhu J."/>
            <person name="Brent C.S."/>
            <person name="Elsik C.G."/>
            <person name="Goodisman M.A."/>
            <person name="Liberles D.A."/>
            <person name="Roe R.M."/>
            <person name="Vargo E.L."/>
            <person name="Vilcinskas A."/>
            <person name="Wang J."/>
            <person name="Bornberg-Bauer E."/>
            <person name="Korb J."/>
            <person name="Zhang G."/>
            <person name="Liebig J."/>
        </authorList>
    </citation>
    <scope>NUCLEOTIDE SEQUENCE [LARGE SCALE GENOMIC DNA]</scope>
    <source>
        <tissue evidence="7">Whole organism</tissue>
    </source>
</reference>
<keyword evidence="3 5" id="KW-1133">Transmembrane helix</keyword>
<sequence>MGLTSPLSNLKGFATSRPPLVVFTICLSVFSLTTVSLAYFIRYSGKIPNQDFHVDWNRFLKHLSSYELCALPDTTSNSTRTVDEEQNDSVGNVSITVTASLSLVQQLSPLQHNITTVAGFLPLGAWSSMCKTESLVGEGAALNMSLTLPQNLSQADDVCVTFVGPRSLLPVVSTSPACTPVAPQQGLLGRMLGRSRDAEVLGERDDDDWCKGGTVMRLVYRSSPQLTVLLTGSDRSLINLHLIHTSYFLFVMAMTLVCYAIIKGKPKQKNILVDKVGTNILEEHSASIISPECSLQAPIHTYASTHYNKLRS</sequence>
<keyword evidence="2 5" id="KW-0812">Transmembrane</keyword>
<keyword evidence="8" id="KW-1185">Reference proteome</keyword>
<evidence type="ECO:0000256" key="4">
    <source>
        <dbReference type="ARBA" id="ARBA00023136"/>
    </source>
</evidence>
<accession>A0A067RHK5</accession>
<dbReference type="Pfam" id="PF14940">
    <property type="entry name" value="TMEM219"/>
    <property type="match status" value="1"/>
</dbReference>
<dbReference type="InterPro" id="IPR039493">
    <property type="entry name" value="TMEM248/TMEM219"/>
</dbReference>
<dbReference type="AlphaFoldDB" id="A0A067RHK5"/>
<evidence type="ECO:0000313" key="8">
    <source>
        <dbReference type="Proteomes" id="UP000027135"/>
    </source>
</evidence>
<dbReference type="GO" id="GO:0016020">
    <property type="term" value="C:membrane"/>
    <property type="evidence" value="ECO:0007669"/>
    <property type="project" value="UniProtKB-SubCell"/>
</dbReference>
<evidence type="ECO:0000313" key="7">
    <source>
        <dbReference type="EMBL" id="KDR18633.1"/>
    </source>
</evidence>
<evidence type="ECO:0000256" key="2">
    <source>
        <dbReference type="ARBA" id="ARBA00022692"/>
    </source>
</evidence>
<evidence type="ECO:0000259" key="6">
    <source>
        <dbReference type="Pfam" id="PF14940"/>
    </source>
</evidence>
<dbReference type="PANTHER" id="PTHR16002:SF4">
    <property type="entry name" value="TMEM248_TMEM219 DOMAIN-CONTAINING PROTEIN"/>
    <property type="match status" value="1"/>
</dbReference>
<dbReference type="eggNOG" id="ENOG502R6D8">
    <property type="taxonomic scope" value="Eukaryota"/>
</dbReference>
<organism evidence="7 8">
    <name type="scientific">Zootermopsis nevadensis</name>
    <name type="common">Dampwood termite</name>
    <dbReference type="NCBI Taxonomy" id="136037"/>
    <lineage>
        <taxon>Eukaryota</taxon>
        <taxon>Metazoa</taxon>
        <taxon>Ecdysozoa</taxon>
        <taxon>Arthropoda</taxon>
        <taxon>Hexapoda</taxon>
        <taxon>Insecta</taxon>
        <taxon>Pterygota</taxon>
        <taxon>Neoptera</taxon>
        <taxon>Polyneoptera</taxon>
        <taxon>Dictyoptera</taxon>
        <taxon>Blattodea</taxon>
        <taxon>Blattoidea</taxon>
        <taxon>Termitoidae</taxon>
        <taxon>Termopsidae</taxon>
        <taxon>Zootermopsis</taxon>
    </lineage>
</organism>
<feature type="transmembrane region" description="Helical" evidence="5">
    <location>
        <begin position="20"/>
        <end position="41"/>
    </location>
</feature>
<dbReference type="InParanoid" id="A0A067RHK5"/>
<feature type="transmembrane region" description="Helical" evidence="5">
    <location>
        <begin position="242"/>
        <end position="262"/>
    </location>
</feature>
<dbReference type="Proteomes" id="UP000027135">
    <property type="component" value="Unassembled WGS sequence"/>
</dbReference>
<keyword evidence="4 5" id="KW-0472">Membrane</keyword>
<evidence type="ECO:0000256" key="3">
    <source>
        <dbReference type="ARBA" id="ARBA00022989"/>
    </source>
</evidence>
<dbReference type="InterPro" id="IPR039587">
    <property type="entry name" value="TMEM248/TMEM219_dom"/>
</dbReference>